<dbReference type="GO" id="GO:1901982">
    <property type="term" value="F:maltose binding"/>
    <property type="evidence" value="ECO:0007669"/>
    <property type="project" value="TreeGrafter"/>
</dbReference>
<protein>
    <submittedName>
        <fullName evidence="4">Carbohydrate ABC transporter substrate-binding protein (CUT1 family)</fullName>
    </submittedName>
</protein>
<keyword evidence="3" id="KW-0732">Signal</keyword>
<dbReference type="InterPro" id="IPR006311">
    <property type="entry name" value="TAT_signal"/>
</dbReference>
<dbReference type="OrthoDB" id="7918484at2"/>
<dbReference type="PROSITE" id="PS51318">
    <property type="entry name" value="TAT"/>
    <property type="match status" value="1"/>
</dbReference>
<dbReference type="GO" id="GO:0042956">
    <property type="term" value="P:maltodextrin transmembrane transport"/>
    <property type="evidence" value="ECO:0007669"/>
    <property type="project" value="TreeGrafter"/>
</dbReference>
<dbReference type="SUPFAM" id="SSF53850">
    <property type="entry name" value="Periplasmic binding protein-like II"/>
    <property type="match status" value="1"/>
</dbReference>
<dbReference type="RefSeq" id="WP_109774984.1">
    <property type="nucleotide sequence ID" value="NZ_QGDQ01000016.1"/>
</dbReference>
<dbReference type="EMBL" id="QGDQ01000016">
    <property type="protein sequence ID" value="PWJ52929.1"/>
    <property type="molecule type" value="Genomic_DNA"/>
</dbReference>
<evidence type="ECO:0000256" key="2">
    <source>
        <dbReference type="ARBA" id="ARBA00022448"/>
    </source>
</evidence>
<organism evidence="4 5">
    <name type="scientific">Quadrisphaera granulorum</name>
    <dbReference type="NCBI Taxonomy" id="317664"/>
    <lineage>
        <taxon>Bacteria</taxon>
        <taxon>Bacillati</taxon>
        <taxon>Actinomycetota</taxon>
        <taxon>Actinomycetes</taxon>
        <taxon>Kineosporiales</taxon>
        <taxon>Kineosporiaceae</taxon>
        <taxon>Quadrisphaera</taxon>
    </lineage>
</organism>
<comment type="caution">
    <text evidence="4">The sequence shown here is derived from an EMBL/GenBank/DDBJ whole genome shotgun (WGS) entry which is preliminary data.</text>
</comment>
<evidence type="ECO:0000313" key="4">
    <source>
        <dbReference type="EMBL" id="PWJ52929.1"/>
    </source>
</evidence>
<evidence type="ECO:0000256" key="3">
    <source>
        <dbReference type="ARBA" id="ARBA00022729"/>
    </source>
</evidence>
<gene>
    <name evidence="4" type="ORF">BXY45_11665</name>
</gene>
<keyword evidence="5" id="KW-1185">Reference proteome</keyword>
<dbReference type="Proteomes" id="UP000245469">
    <property type="component" value="Unassembled WGS sequence"/>
</dbReference>
<dbReference type="PANTHER" id="PTHR30061:SF50">
    <property type="entry name" value="MALTOSE_MALTODEXTRIN-BINDING PERIPLASMIC PROTEIN"/>
    <property type="match status" value="1"/>
</dbReference>
<sequence length="438" mass="45443">MSRSPWSRRQFLGALGAGGAAAVGAGSLAGCSSSSGAGSGSASARGGLTFTLWGGDEELAAFQAVADGYEQAEGTTVTLDQLPYPDVLPSVDSRIQAGDPPDLFRVSYIDIGRYTTLNVLADISDALPSGYADAFTPALWKAVQDPDGRPVGVPHHTDCSAIVYNAPAFAAAGVTAPTSLDQAWTWEQFTQALTEVKGANGGKYPVAINWQAAGAYRWLSFLAQAGGSVFDDDLAQVTIASDAGRKALTYTQGLYTSGLHDPTFLVQAGNYPDETFPTGQPLSIATGDFNLPSLVTSATGFEWGATYLPRDVSAATDLGGNAVVVTDGPNAEAAARFAAFLANAENMKSFCEATTVLPTRSDVTGLTYAVRPDLMPVFVEQATTIPDSLVAASTSPVFTQVNQALQQQLEGAFAGGADVDSTLDALQKAIEQALQQQA</sequence>
<proteinExistence type="inferred from homology"/>
<comment type="similarity">
    <text evidence="1">Belongs to the bacterial solute-binding protein 1 family.</text>
</comment>
<dbReference type="GO" id="GO:0055052">
    <property type="term" value="C:ATP-binding cassette (ABC) transporter complex, substrate-binding subunit-containing"/>
    <property type="evidence" value="ECO:0007669"/>
    <property type="project" value="TreeGrafter"/>
</dbReference>
<evidence type="ECO:0000256" key="1">
    <source>
        <dbReference type="ARBA" id="ARBA00008520"/>
    </source>
</evidence>
<dbReference type="GO" id="GO:0015768">
    <property type="term" value="P:maltose transport"/>
    <property type="evidence" value="ECO:0007669"/>
    <property type="project" value="TreeGrafter"/>
</dbReference>
<dbReference type="InterPro" id="IPR006059">
    <property type="entry name" value="SBP"/>
</dbReference>
<reference evidence="4 5" key="1">
    <citation type="submission" date="2018-03" db="EMBL/GenBank/DDBJ databases">
        <title>Genomic Encyclopedia of Archaeal and Bacterial Type Strains, Phase II (KMG-II): from individual species to whole genera.</title>
        <authorList>
            <person name="Goeker M."/>
        </authorList>
    </citation>
    <scope>NUCLEOTIDE SEQUENCE [LARGE SCALE GENOMIC DNA]</scope>
    <source>
        <strain evidence="4 5">DSM 44889</strain>
    </source>
</reference>
<dbReference type="PROSITE" id="PS51257">
    <property type="entry name" value="PROKAR_LIPOPROTEIN"/>
    <property type="match status" value="1"/>
</dbReference>
<dbReference type="Gene3D" id="3.40.190.10">
    <property type="entry name" value="Periplasmic binding protein-like II"/>
    <property type="match status" value="1"/>
</dbReference>
<dbReference type="AlphaFoldDB" id="A0A316A5Y6"/>
<accession>A0A316A5Y6</accession>
<keyword evidence="2" id="KW-0813">Transport</keyword>
<name>A0A316A5Y6_9ACTN</name>
<evidence type="ECO:0000313" key="5">
    <source>
        <dbReference type="Proteomes" id="UP000245469"/>
    </source>
</evidence>
<dbReference type="PANTHER" id="PTHR30061">
    <property type="entry name" value="MALTOSE-BINDING PERIPLASMIC PROTEIN"/>
    <property type="match status" value="1"/>
</dbReference>
<dbReference type="Pfam" id="PF01547">
    <property type="entry name" value="SBP_bac_1"/>
    <property type="match status" value="1"/>
</dbReference>